<dbReference type="GO" id="GO:0005787">
    <property type="term" value="C:signal peptidase complex"/>
    <property type="evidence" value="ECO:0007669"/>
    <property type="project" value="InterPro"/>
</dbReference>
<accession>A0A6A6YQP0</accession>
<comment type="function">
    <text evidence="8">Component of the signal peptidase complex (SPC) which catalyzes the cleavage of N-terminal signal sequences from nascent proteins as they are translocated into the lumen of the endoplasmic reticulum. Dispensable for SPC enzymatic activity.</text>
</comment>
<dbReference type="GO" id="GO:0006465">
    <property type="term" value="P:signal peptide processing"/>
    <property type="evidence" value="ECO:0007669"/>
    <property type="project" value="InterPro"/>
</dbReference>
<dbReference type="EMBL" id="MU003699">
    <property type="protein sequence ID" value="KAF2811100.1"/>
    <property type="molecule type" value="Genomic_DNA"/>
</dbReference>
<keyword evidence="4 9" id="KW-0812">Transmembrane</keyword>
<dbReference type="PANTHER" id="PTHR13202">
    <property type="entry name" value="MICROSOMAL SIGNAL PEPTIDASE 12 KDA SUBUNIT"/>
    <property type="match status" value="1"/>
</dbReference>
<evidence type="ECO:0000313" key="12">
    <source>
        <dbReference type="RefSeq" id="XP_033578064.1"/>
    </source>
</evidence>
<dbReference type="PANTHER" id="PTHR13202:SF0">
    <property type="entry name" value="SIGNAL PEPTIDASE COMPLEX SUBUNIT 1"/>
    <property type="match status" value="1"/>
</dbReference>
<keyword evidence="7 9" id="KW-0472">Membrane</keyword>
<evidence type="ECO:0000313" key="10">
    <source>
        <dbReference type="EMBL" id="KAF2811100.1"/>
    </source>
</evidence>
<feature type="non-terminal residue" evidence="10">
    <location>
        <position position="1"/>
    </location>
</feature>
<evidence type="ECO:0000256" key="5">
    <source>
        <dbReference type="ARBA" id="ARBA00022824"/>
    </source>
</evidence>
<reference evidence="12" key="2">
    <citation type="submission" date="2020-04" db="EMBL/GenBank/DDBJ databases">
        <authorList>
            <consortium name="NCBI Genome Project"/>
        </authorList>
    </citation>
    <scope>NUCLEOTIDE SEQUENCE</scope>
    <source>
        <strain evidence="12">CBS 304.34</strain>
    </source>
</reference>
<feature type="transmembrane region" description="Helical" evidence="9">
    <location>
        <begin position="49"/>
        <end position="71"/>
    </location>
</feature>
<reference evidence="10 12" key="1">
    <citation type="journal article" date="2020" name="Stud. Mycol.">
        <title>101 Dothideomycetes genomes: a test case for predicting lifestyles and emergence of pathogens.</title>
        <authorList>
            <person name="Haridas S."/>
            <person name="Albert R."/>
            <person name="Binder M."/>
            <person name="Bloem J."/>
            <person name="Labutti K."/>
            <person name="Salamov A."/>
            <person name="Andreopoulos B."/>
            <person name="Baker S."/>
            <person name="Barry K."/>
            <person name="Bills G."/>
            <person name="Bluhm B."/>
            <person name="Cannon C."/>
            <person name="Castanera R."/>
            <person name="Culley D."/>
            <person name="Daum C."/>
            <person name="Ezra D."/>
            <person name="Gonzalez J."/>
            <person name="Henrissat B."/>
            <person name="Kuo A."/>
            <person name="Liang C."/>
            <person name="Lipzen A."/>
            <person name="Lutzoni F."/>
            <person name="Magnuson J."/>
            <person name="Mondo S."/>
            <person name="Nolan M."/>
            <person name="Ohm R."/>
            <person name="Pangilinan J."/>
            <person name="Park H.-J."/>
            <person name="Ramirez L."/>
            <person name="Alfaro M."/>
            <person name="Sun H."/>
            <person name="Tritt A."/>
            <person name="Yoshinaga Y."/>
            <person name="Zwiers L.-H."/>
            <person name="Turgeon B."/>
            <person name="Goodwin S."/>
            <person name="Spatafora J."/>
            <person name="Crous P."/>
            <person name="Grigoriev I."/>
        </authorList>
    </citation>
    <scope>NUCLEOTIDE SEQUENCE</scope>
    <source>
        <strain evidence="10 12">CBS 304.34</strain>
    </source>
</reference>
<keyword evidence="5" id="KW-0256">Endoplasmic reticulum</keyword>
<keyword evidence="6 9" id="KW-1133">Transmembrane helix</keyword>
<keyword evidence="11" id="KW-1185">Reference proteome</keyword>
<comment type="subcellular location">
    <subcellularLocation>
        <location evidence="1">Endoplasmic reticulum membrane</location>
        <topology evidence="1">Multi-pass membrane protein</topology>
    </subcellularLocation>
</comment>
<organism evidence="10">
    <name type="scientific">Mytilinidion resinicola</name>
    <dbReference type="NCBI Taxonomy" id="574789"/>
    <lineage>
        <taxon>Eukaryota</taxon>
        <taxon>Fungi</taxon>
        <taxon>Dikarya</taxon>
        <taxon>Ascomycota</taxon>
        <taxon>Pezizomycotina</taxon>
        <taxon>Dothideomycetes</taxon>
        <taxon>Pleosporomycetidae</taxon>
        <taxon>Mytilinidiales</taxon>
        <taxon>Mytilinidiaceae</taxon>
        <taxon>Mytilinidion</taxon>
    </lineage>
</organism>
<evidence type="ECO:0000256" key="1">
    <source>
        <dbReference type="ARBA" id="ARBA00004477"/>
    </source>
</evidence>
<dbReference type="InterPro" id="IPR009542">
    <property type="entry name" value="Spc1/SPCS1"/>
</dbReference>
<evidence type="ECO:0000256" key="4">
    <source>
        <dbReference type="ARBA" id="ARBA00022692"/>
    </source>
</evidence>
<evidence type="ECO:0000256" key="3">
    <source>
        <dbReference type="ARBA" id="ARBA00017059"/>
    </source>
</evidence>
<evidence type="ECO:0000256" key="8">
    <source>
        <dbReference type="ARBA" id="ARBA00045204"/>
    </source>
</evidence>
<evidence type="ECO:0000256" key="7">
    <source>
        <dbReference type="ARBA" id="ARBA00023136"/>
    </source>
</evidence>
<dbReference type="RefSeq" id="XP_033578064.1">
    <property type="nucleotide sequence ID" value="XM_033715474.1"/>
</dbReference>
<evidence type="ECO:0000313" key="11">
    <source>
        <dbReference type="Proteomes" id="UP000504636"/>
    </source>
</evidence>
<evidence type="ECO:0000256" key="2">
    <source>
        <dbReference type="ARBA" id="ARBA00005245"/>
    </source>
</evidence>
<evidence type="ECO:0000256" key="9">
    <source>
        <dbReference type="SAM" id="Phobius"/>
    </source>
</evidence>
<comment type="similarity">
    <text evidence="2">Belongs to the SPCS1 family.</text>
</comment>
<reference evidence="12" key="3">
    <citation type="submission" date="2025-04" db="UniProtKB">
        <authorList>
            <consortium name="RefSeq"/>
        </authorList>
    </citation>
    <scope>IDENTIFICATION</scope>
    <source>
        <strain evidence="12">CBS 304.34</strain>
    </source>
</reference>
<gene>
    <name evidence="10 12" type="ORF">BDZ99DRAFT_386437</name>
</gene>
<feature type="transmembrane region" description="Helical" evidence="9">
    <location>
        <begin position="20"/>
        <end position="42"/>
    </location>
</feature>
<dbReference type="AlphaFoldDB" id="A0A6A6YQP0"/>
<sequence length="98" mass="10532">LLDCARHHANGGQDFEGQHLAELVTTVLLGVSGIIAFLVGYVQQDIYQTLWIGLGGTALTFIAVVPSWSFYTKNPVAWLPPHNATSGLRIDVDGNQVG</sequence>
<evidence type="ECO:0000256" key="6">
    <source>
        <dbReference type="ARBA" id="ARBA00022989"/>
    </source>
</evidence>
<dbReference type="GO" id="GO:0045047">
    <property type="term" value="P:protein targeting to ER"/>
    <property type="evidence" value="ECO:0007669"/>
    <property type="project" value="TreeGrafter"/>
</dbReference>
<dbReference type="GeneID" id="54456367"/>
<dbReference type="OrthoDB" id="263893at2759"/>
<proteinExistence type="inferred from homology"/>
<dbReference type="Proteomes" id="UP000504636">
    <property type="component" value="Unplaced"/>
</dbReference>
<protein>
    <recommendedName>
        <fullName evidence="3">Signal peptidase complex subunit 1</fullName>
    </recommendedName>
</protein>
<dbReference type="Pfam" id="PF06645">
    <property type="entry name" value="SPC12"/>
    <property type="match status" value="1"/>
</dbReference>
<name>A0A6A6YQP0_9PEZI</name>